<sequence length="82" mass="8128">MPTAPGDEAAVTSGSPPPGDHTRQWRRPLTAAVQSAADDAGSSKSALVTVSPSAADASRSASEAAGKALTLRGCANKPRTLA</sequence>
<feature type="region of interest" description="Disordered" evidence="1">
    <location>
        <begin position="1"/>
        <end position="82"/>
    </location>
</feature>
<name>A0A1X6P7U2_PORUM</name>
<gene>
    <name evidence="2" type="ORF">BU14_0166s0001</name>
</gene>
<reference evidence="2 3" key="1">
    <citation type="submission" date="2017-03" db="EMBL/GenBank/DDBJ databases">
        <title>WGS assembly of Porphyra umbilicalis.</title>
        <authorList>
            <person name="Brawley S.H."/>
            <person name="Blouin N.A."/>
            <person name="Ficko-Blean E."/>
            <person name="Wheeler G.L."/>
            <person name="Lohr M."/>
            <person name="Goodson H.V."/>
            <person name="Jenkins J.W."/>
            <person name="Blaby-Haas C.E."/>
            <person name="Helliwell K.E."/>
            <person name="Chan C."/>
            <person name="Marriage T."/>
            <person name="Bhattacharya D."/>
            <person name="Klein A.S."/>
            <person name="Badis Y."/>
            <person name="Brodie J."/>
            <person name="Cao Y."/>
            <person name="Collen J."/>
            <person name="Dittami S.M."/>
            <person name="Gachon C.M."/>
            <person name="Green B.R."/>
            <person name="Karpowicz S."/>
            <person name="Kim J.W."/>
            <person name="Kudahl U."/>
            <person name="Lin S."/>
            <person name="Michel G."/>
            <person name="Mittag M."/>
            <person name="Olson B.J."/>
            <person name="Pangilinan J."/>
            <person name="Peng Y."/>
            <person name="Qiu H."/>
            <person name="Shu S."/>
            <person name="Singer J.T."/>
            <person name="Smith A.G."/>
            <person name="Sprecher B.N."/>
            <person name="Wagner V."/>
            <person name="Wang W."/>
            <person name="Wang Z.-Y."/>
            <person name="Yan J."/>
            <person name="Yarish C."/>
            <person name="Zoeuner-Riek S."/>
            <person name="Zhuang Y."/>
            <person name="Zou Y."/>
            <person name="Lindquist E.A."/>
            <person name="Grimwood J."/>
            <person name="Barry K."/>
            <person name="Rokhsar D.S."/>
            <person name="Schmutz J."/>
            <person name="Stiller J.W."/>
            <person name="Grossman A.R."/>
            <person name="Prochnik S.E."/>
        </authorList>
    </citation>
    <scope>NUCLEOTIDE SEQUENCE [LARGE SCALE GENOMIC DNA]</scope>
    <source>
        <strain evidence="2">4086291</strain>
    </source>
</reference>
<feature type="compositionally biased region" description="Low complexity" evidence="1">
    <location>
        <begin position="35"/>
        <end position="65"/>
    </location>
</feature>
<evidence type="ECO:0000313" key="3">
    <source>
        <dbReference type="Proteomes" id="UP000218209"/>
    </source>
</evidence>
<dbReference type="AlphaFoldDB" id="A0A1X6P7U2"/>
<evidence type="ECO:0000256" key="1">
    <source>
        <dbReference type="SAM" id="MobiDB-lite"/>
    </source>
</evidence>
<evidence type="ECO:0000313" key="2">
    <source>
        <dbReference type="EMBL" id="OSX76961.1"/>
    </source>
</evidence>
<protein>
    <submittedName>
        <fullName evidence="2">Uncharacterized protein</fullName>
    </submittedName>
</protein>
<accession>A0A1X6P7U2</accession>
<proteinExistence type="predicted"/>
<dbReference type="Proteomes" id="UP000218209">
    <property type="component" value="Unassembled WGS sequence"/>
</dbReference>
<dbReference type="EMBL" id="KV918849">
    <property type="protein sequence ID" value="OSX76961.1"/>
    <property type="molecule type" value="Genomic_DNA"/>
</dbReference>
<keyword evidence="3" id="KW-1185">Reference proteome</keyword>
<organism evidence="2 3">
    <name type="scientific">Porphyra umbilicalis</name>
    <name type="common">Purple laver</name>
    <name type="synonym">Red alga</name>
    <dbReference type="NCBI Taxonomy" id="2786"/>
    <lineage>
        <taxon>Eukaryota</taxon>
        <taxon>Rhodophyta</taxon>
        <taxon>Bangiophyceae</taxon>
        <taxon>Bangiales</taxon>
        <taxon>Bangiaceae</taxon>
        <taxon>Porphyra</taxon>
    </lineage>
</organism>